<keyword evidence="3" id="KW-1185">Reference proteome</keyword>
<protein>
    <recommendedName>
        <fullName evidence="4">Leucine rich repeat variant</fullName>
    </recommendedName>
</protein>
<dbReference type="AlphaFoldDB" id="D0LYX4"/>
<dbReference type="KEGG" id="hoh:Hoch_1897"/>
<sequence>MRSALGGWAHGLVYDNLSIARAMWQTLDKKLSALRDYRMRTGVLAEHLAAASPREVVVALAGFIERSVRRGDAAATLLLGCLAQTLGTEELVPYPLRRALYTSARQCEHPEVARLFFEALPAQSDAPAGDDMLAPERPLTPRGRPLTLGERKSLARSHRRELVVQLLRDPHPEVVAILLDNPHMTERDVLALASKRPSAAAALALVAANGRWAPRYAVRMALVQNPYLAVPWAVRLATTLRSRDLRTIAGDANLAPLVREQAAALGHL</sequence>
<dbReference type="EMBL" id="CP001804">
    <property type="protein sequence ID" value="ACY14444.1"/>
    <property type="molecule type" value="Genomic_DNA"/>
</dbReference>
<dbReference type="Proteomes" id="UP000001880">
    <property type="component" value="Chromosome"/>
</dbReference>
<gene>
    <name evidence="2" type="ordered locus">Hoch_1897</name>
</gene>
<evidence type="ECO:0000313" key="2">
    <source>
        <dbReference type="EMBL" id="ACY14444.1"/>
    </source>
</evidence>
<accession>D0LYX4</accession>
<evidence type="ECO:0000313" key="3">
    <source>
        <dbReference type="Proteomes" id="UP000001880"/>
    </source>
</evidence>
<dbReference type="HOGENOM" id="CLU_1025757_0_0_7"/>
<organism evidence="2 3">
    <name type="scientific">Haliangium ochraceum (strain DSM 14365 / JCM 11303 / SMP-2)</name>
    <dbReference type="NCBI Taxonomy" id="502025"/>
    <lineage>
        <taxon>Bacteria</taxon>
        <taxon>Pseudomonadati</taxon>
        <taxon>Myxococcota</taxon>
        <taxon>Polyangia</taxon>
        <taxon>Haliangiales</taxon>
        <taxon>Kofleriaceae</taxon>
        <taxon>Haliangium</taxon>
    </lineage>
</organism>
<evidence type="ECO:0000256" key="1">
    <source>
        <dbReference type="SAM" id="MobiDB-lite"/>
    </source>
</evidence>
<dbReference type="STRING" id="502025.Hoch_1897"/>
<proteinExistence type="predicted"/>
<dbReference type="eggNOG" id="ENOG5033BYI">
    <property type="taxonomic scope" value="Bacteria"/>
</dbReference>
<feature type="region of interest" description="Disordered" evidence="1">
    <location>
        <begin position="126"/>
        <end position="146"/>
    </location>
</feature>
<evidence type="ECO:0008006" key="4">
    <source>
        <dbReference type="Google" id="ProtNLM"/>
    </source>
</evidence>
<name>D0LYX4_HALO1</name>
<dbReference type="RefSeq" id="WP_012827052.1">
    <property type="nucleotide sequence ID" value="NC_013440.1"/>
</dbReference>
<reference evidence="2 3" key="1">
    <citation type="journal article" date="2010" name="Stand. Genomic Sci.">
        <title>Complete genome sequence of Haliangium ochraceum type strain (SMP-2).</title>
        <authorList>
            <consortium name="US DOE Joint Genome Institute (JGI-PGF)"/>
            <person name="Ivanova N."/>
            <person name="Daum C."/>
            <person name="Lang E."/>
            <person name="Abt B."/>
            <person name="Kopitz M."/>
            <person name="Saunders E."/>
            <person name="Lapidus A."/>
            <person name="Lucas S."/>
            <person name="Glavina Del Rio T."/>
            <person name="Nolan M."/>
            <person name="Tice H."/>
            <person name="Copeland A."/>
            <person name="Cheng J.F."/>
            <person name="Chen F."/>
            <person name="Bruce D."/>
            <person name="Goodwin L."/>
            <person name="Pitluck S."/>
            <person name="Mavromatis K."/>
            <person name="Pati A."/>
            <person name="Mikhailova N."/>
            <person name="Chen A."/>
            <person name="Palaniappan K."/>
            <person name="Land M."/>
            <person name="Hauser L."/>
            <person name="Chang Y.J."/>
            <person name="Jeffries C.D."/>
            <person name="Detter J.C."/>
            <person name="Brettin T."/>
            <person name="Rohde M."/>
            <person name="Goker M."/>
            <person name="Bristow J."/>
            <person name="Markowitz V."/>
            <person name="Eisen J.A."/>
            <person name="Hugenholtz P."/>
            <person name="Kyrpides N.C."/>
            <person name="Klenk H.P."/>
        </authorList>
    </citation>
    <scope>NUCLEOTIDE SEQUENCE [LARGE SCALE GENOMIC DNA]</scope>
    <source>
        <strain evidence="3">DSM 14365 / CIP 107738 / JCM 11303 / AJ 13395 / SMP-2</strain>
    </source>
</reference>
<dbReference type="OrthoDB" id="5381711at2"/>